<dbReference type="InterPro" id="IPR017521">
    <property type="entry name" value="Sugar_tfrase_PEP-CTERM_Stp1"/>
</dbReference>
<dbReference type="EMBL" id="FVZE01000001">
    <property type="protein sequence ID" value="SLJ87564.1"/>
    <property type="molecule type" value="Genomic_DNA"/>
</dbReference>
<organism evidence="1 2">
    <name type="scientific">Novosphingobium mathurense</name>
    <dbReference type="NCBI Taxonomy" id="428990"/>
    <lineage>
        <taxon>Bacteria</taxon>
        <taxon>Pseudomonadati</taxon>
        <taxon>Pseudomonadota</taxon>
        <taxon>Alphaproteobacteria</taxon>
        <taxon>Sphingomonadales</taxon>
        <taxon>Sphingomonadaceae</taxon>
        <taxon>Novosphingobium</taxon>
    </lineage>
</organism>
<keyword evidence="2" id="KW-1185">Reference proteome</keyword>
<dbReference type="AlphaFoldDB" id="A0A1U6GVP7"/>
<keyword evidence="1" id="KW-0808">Transferase</keyword>
<dbReference type="GO" id="GO:0016757">
    <property type="term" value="F:glycosyltransferase activity"/>
    <property type="evidence" value="ECO:0007669"/>
    <property type="project" value="TreeGrafter"/>
</dbReference>
<name>A0A1U6GVP7_9SPHN</name>
<evidence type="ECO:0000313" key="1">
    <source>
        <dbReference type="EMBL" id="SLJ87564.1"/>
    </source>
</evidence>
<dbReference type="CDD" id="cd03801">
    <property type="entry name" value="GT4_PimA-like"/>
    <property type="match status" value="1"/>
</dbReference>
<evidence type="ECO:0000313" key="2">
    <source>
        <dbReference type="Proteomes" id="UP000190989"/>
    </source>
</evidence>
<reference evidence="2" key="1">
    <citation type="submission" date="2017-02" db="EMBL/GenBank/DDBJ databases">
        <authorList>
            <person name="Varghese N."/>
            <person name="Submissions S."/>
        </authorList>
    </citation>
    <scope>NUCLEOTIDE SEQUENCE [LARGE SCALE GENOMIC DNA]</scope>
    <source>
        <strain evidence="2">SM117</strain>
    </source>
</reference>
<dbReference type="NCBIfam" id="TIGR03087">
    <property type="entry name" value="stp1"/>
    <property type="match status" value="1"/>
</dbReference>
<sequence length="411" mass="44546">MGEILFLSHRIPFPPDRGDKIRSHHVLKALAGMAPVHVATFADDEQDFASESDLAAISESHLLLRRIKPLPLAAIEALSWGRPVSLTAFHDRRLKGWVRETLRKRDIDVIYVFSGQMAQYVPDSFTGRVVADLVDVDSAKFEAYGANAKGLRSWIDRREGRVLGAEEARIVRRADASLLITSLEAELLRSRLPLDLAGSAKVHAMGNGLDSAWFDPALVEPEPRIVQSGGPRIIFTGQMDYAPNVAAVLRAIDRIMPAVRAACGHATLHVVGRNPVEALLARDGVNGTRIWGRVEDIRPWLAGADLALVPLDIARGVQNKVLEAMAMELPVILTPGAANGIDAVDGRDFHIADGDAAMAGAILAFSQSAARKQAKGSAARRWIVENASWSAALSRLPEYIGRACPRLSDVA</sequence>
<gene>
    <name evidence="1" type="ORF">SAMN06295987_101613</name>
</gene>
<dbReference type="Gene3D" id="3.40.50.2000">
    <property type="entry name" value="Glycogen Phosphorylase B"/>
    <property type="match status" value="2"/>
</dbReference>
<proteinExistence type="predicted"/>
<dbReference type="PANTHER" id="PTHR12526:SF600">
    <property type="entry name" value="GLYCOSYL TRANSFERASE GROUP 1"/>
    <property type="match status" value="1"/>
</dbReference>
<dbReference type="Pfam" id="PF13692">
    <property type="entry name" value="Glyco_trans_1_4"/>
    <property type="match status" value="1"/>
</dbReference>
<protein>
    <submittedName>
        <fullName evidence="1">Sugar transferase, PEP-CTERM/EpsH1 system associated</fullName>
    </submittedName>
</protein>
<accession>A0A1U6GVP7</accession>
<dbReference type="RefSeq" id="WP_079729426.1">
    <property type="nucleotide sequence ID" value="NZ_FVZE01000001.1"/>
</dbReference>
<dbReference type="PANTHER" id="PTHR12526">
    <property type="entry name" value="GLYCOSYLTRANSFERASE"/>
    <property type="match status" value="1"/>
</dbReference>
<dbReference type="SUPFAM" id="SSF53756">
    <property type="entry name" value="UDP-Glycosyltransferase/glycogen phosphorylase"/>
    <property type="match status" value="1"/>
</dbReference>
<dbReference type="STRING" id="428990.SAMN06295987_101613"/>
<dbReference type="Proteomes" id="UP000190989">
    <property type="component" value="Unassembled WGS sequence"/>
</dbReference>